<keyword evidence="1" id="KW-0853">WD repeat</keyword>
<dbReference type="GO" id="GO:0019005">
    <property type="term" value="C:SCF ubiquitin ligase complex"/>
    <property type="evidence" value="ECO:0007669"/>
    <property type="project" value="TreeGrafter"/>
</dbReference>
<feature type="repeat" description="WD" evidence="1">
    <location>
        <begin position="110"/>
        <end position="145"/>
    </location>
</feature>
<dbReference type="SUPFAM" id="SSF50978">
    <property type="entry name" value="WD40 repeat-like"/>
    <property type="match status" value="1"/>
</dbReference>
<keyword evidence="3" id="KW-1185">Reference proteome</keyword>
<dbReference type="PANTHER" id="PTHR14381:SF1">
    <property type="entry name" value="F-BOX_WD REPEAT-CONTAINING PROTEIN 4"/>
    <property type="match status" value="1"/>
</dbReference>
<evidence type="ECO:0000313" key="3">
    <source>
        <dbReference type="Proteomes" id="UP001488838"/>
    </source>
</evidence>
<protein>
    <recommendedName>
        <fullName evidence="4">F-box/WD repeat-containing protein 4</fullName>
    </recommendedName>
</protein>
<name>A0AAW0I976_MYOGA</name>
<evidence type="ECO:0000313" key="2">
    <source>
        <dbReference type="EMBL" id="KAK7810906.1"/>
    </source>
</evidence>
<organism evidence="2 3">
    <name type="scientific">Myodes glareolus</name>
    <name type="common">Bank vole</name>
    <name type="synonym">Clethrionomys glareolus</name>
    <dbReference type="NCBI Taxonomy" id="447135"/>
    <lineage>
        <taxon>Eukaryota</taxon>
        <taxon>Metazoa</taxon>
        <taxon>Chordata</taxon>
        <taxon>Craniata</taxon>
        <taxon>Vertebrata</taxon>
        <taxon>Euteleostomi</taxon>
        <taxon>Mammalia</taxon>
        <taxon>Eutheria</taxon>
        <taxon>Euarchontoglires</taxon>
        <taxon>Glires</taxon>
        <taxon>Rodentia</taxon>
        <taxon>Myomorpha</taxon>
        <taxon>Muroidea</taxon>
        <taxon>Cricetidae</taxon>
        <taxon>Arvicolinae</taxon>
        <taxon>Myodes</taxon>
    </lineage>
</organism>
<dbReference type="Pfam" id="PF00400">
    <property type="entry name" value="WD40"/>
    <property type="match status" value="1"/>
</dbReference>
<dbReference type="FunFam" id="2.130.10.10:FF:000376">
    <property type="entry name" value="F-box and WD repeat domain containing 4"/>
    <property type="match status" value="1"/>
</dbReference>
<accession>A0AAW0I976</accession>
<evidence type="ECO:0000256" key="1">
    <source>
        <dbReference type="PROSITE-ProRule" id="PRU00221"/>
    </source>
</evidence>
<comment type="caution">
    <text evidence="2">The sequence shown here is derived from an EMBL/GenBank/DDBJ whole genome shotgun (WGS) entry which is preliminary data.</text>
</comment>
<dbReference type="InterPro" id="IPR052301">
    <property type="entry name" value="SCF_F-box/WD-repeat"/>
</dbReference>
<dbReference type="PROSITE" id="PS50082">
    <property type="entry name" value="WD_REPEATS_2"/>
    <property type="match status" value="1"/>
</dbReference>
<dbReference type="EMBL" id="JBBHLL010000185">
    <property type="protein sequence ID" value="KAK7810906.1"/>
    <property type="molecule type" value="Genomic_DNA"/>
</dbReference>
<sequence length="204" mass="22809">MDEGVGIREPLEEDMGRSCQRHAILCEVLSSQMPWMQLEDASLYISQANFILAYQFRPDGASLNRQPFRVFAGHDEDVCHFVLANSHIISAGGDGKIGVHKLHSTFTVKYSAHEQEVNCVDCKGGIIVSGSRDRTAKVWPLASGQLGQCLHTIQTEDRVWSIAISPLLSSVVINDFKFISVTLLHHHSWELDDDFKQSLTRTCI</sequence>
<dbReference type="InterPro" id="IPR001680">
    <property type="entry name" value="WD40_rpt"/>
</dbReference>
<dbReference type="Proteomes" id="UP001488838">
    <property type="component" value="Unassembled WGS sequence"/>
</dbReference>
<dbReference type="GO" id="GO:0031146">
    <property type="term" value="P:SCF-dependent proteasomal ubiquitin-dependent protein catabolic process"/>
    <property type="evidence" value="ECO:0007669"/>
    <property type="project" value="TreeGrafter"/>
</dbReference>
<dbReference type="Gene3D" id="2.130.10.10">
    <property type="entry name" value="YVTN repeat-like/Quinoprotein amine dehydrogenase"/>
    <property type="match status" value="1"/>
</dbReference>
<proteinExistence type="predicted"/>
<dbReference type="PANTHER" id="PTHR14381">
    <property type="entry name" value="DACTYLIN"/>
    <property type="match status" value="1"/>
</dbReference>
<dbReference type="InterPro" id="IPR036322">
    <property type="entry name" value="WD40_repeat_dom_sf"/>
</dbReference>
<dbReference type="InterPro" id="IPR015943">
    <property type="entry name" value="WD40/YVTN_repeat-like_dom_sf"/>
</dbReference>
<gene>
    <name evidence="2" type="ORF">U0070_013560</name>
</gene>
<evidence type="ECO:0008006" key="4">
    <source>
        <dbReference type="Google" id="ProtNLM"/>
    </source>
</evidence>
<reference evidence="2 3" key="1">
    <citation type="journal article" date="2023" name="bioRxiv">
        <title>Conserved and derived expression patterns and positive selection on dental genes reveal complex evolutionary context of ever-growing rodent molars.</title>
        <authorList>
            <person name="Calamari Z.T."/>
            <person name="Song A."/>
            <person name="Cohen E."/>
            <person name="Akter M."/>
            <person name="Roy R.D."/>
            <person name="Hallikas O."/>
            <person name="Christensen M.M."/>
            <person name="Li P."/>
            <person name="Marangoni P."/>
            <person name="Jernvall J."/>
            <person name="Klein O.D."/>
        </authorList>
    </citation>
    <scope>NUCLEOTIDE SEQUENCE [LARGE SCALE GENOMIC DNA]</scope>
    <source>
        <strain evidence="2">V071</strain>
    </source>
</reference>
<dbReference type="SMART" id="SM00320">
    <property type="entry name" value="WD40"/>
    <property type="match status" value="2"/>
</dbReference>
<dbReference type="AlphaFoldDB" id="A0AAW0I976"/>